<proteinExistence type="predicted"/>
<dbReference type="PROSITE" id="PS00095">
    <property type="entry name" value="C5_MTASE_2"/>
    <property type="match status" value="1"/>
</dbReference>
<accession>A0A0F8XGX3</accession>
<gene>
    <name evidence="3" type="ORF">LCGC14_2946900</name>
</gene>
<reference evidence="3" key="1">
    <citation type="journal article" date="2015" name="Nature">
        <title>Complex archaea that bridge the gap between prokaryotes and eukaryotes.</title>
        <authorList>
            <person name="Spang A."/>
            <person name="Saw J.H."/>
            <person name="Jorgensen S.L."/>
            <person name="Zaremba-Niedzwiedzka K."/>
            <person name="Martijn J."/>
            <person name="Lind A.E."/>
            <person name="van Eijk R."/>
            <person name="Schleper C."/>
            <person name="Guy L."/>
            <person name="Ettema T.J."/>
        </authorList>
    </citation>
    <scope>NUCLEOTIDE SEQUENCE</scope>
</reference>
<dbReference type="InterPro" id="IPR031303">
    <property type="entry name" value="C5_meth_CS"/>
</dbReference>
<keyword evidence="1" id="KW-0949">S-adenosyl-L-methionine</keyword>
<evidence type="ECO:0000256" key="1">
    <source>
        <dbReference type="ARBA" id="ARBA00022691"/>
    </source>
</evidence>
<feature type="compositionally biased region" description="Polar residues" evidence="2">
    <location>
        <begin position="19"/>
        <end position="33"/>
    </location>
</feature>
<evidence type="ECO:0000313" key="3">
    <source>
        <dbReference type="EMBL" id="KKK68153.1"/>
    </source>
</evidence>
<evidence type="ECO:0008006" key="4">
    <source>
        <dbReference type="Google" id="ProtNLM"/>
    </source>
</evidence>
<feature type="compositionally biased region" description="Gly residues" evidence="2">
    <location>
        <begin position="52"/>
        <end position="61"/>
    </location>
</feature>
<name>A0A0F8XGX3_9ZZZZ</name>
<comment type="caution">
    <text evidence="3">The sequence shown here is derived from an EMBL/GenBank/DDBJ whole genome shotgun (WGS) entry which is preliminary data.</text>
</comment>
<sequence length="123" mass="13140">RKGPENQQVKRTGVRSKPFGSSQDVAYTESQQGPPRDNGKEQGKVGNQKQGEPGGSGGGKMWGTNWLPEPNVGRVAHGIPSRVDRLKALGNAIVPQVVVPIMEAIKAINPYTPTKRDQSDKGG</sequence>
<dbReference type="EMBL" id="LAZR01059268">
    <property type="protein sequence ID" value="KKK68153.1"/>
    <property type="molecule type" value="Genomic_DNA"/>
</dbReference>
<evidence type="ECO:0000256" key="2">
    <source>
        <dbReference type="SAM" id="MobiDB-lite"/>
    </source>
</evidence>
<protein>
    <recommendedName>
        <fullName evidence="4">DNA (cytosine-5-)-methyltransferase</fullName>
    </recommendedName>
</protein>
<feature type="non-terminal residue" evidence="3">
    <location>
        <position position="1"/>
    </location>
</feature>
<feature type="region of interest" description="Disordered" evidence="2">
    <location>
        <begin position="1"/>
        <end position="68"/>
    </location>
</feature>
<organism evidence="3">
    <name type="scientific">marine sediment metagenome</name>
    <dbReference type="NCBI Taxonomy" id="412755"/>
    <lineage>
        <taxon>unclassified sequences</taxon>
        <taxon>metagenomes</taxon>
        <taxon>ecological metagenomes</taxon>
    </lineage>
</organism>
<feature type="compositionally biased region" description="Polar residues" evidence="2">
    <location>
        <begin position="1"/>
        <end position="10"/>
    </location>
</feature>
<dbReference type="AlphaFoldDB" id="A0A0F8XGX3"/>